<protein>
    <submittedName>
        <fullName evidence="10">CAHM4 protein</fullName>
    </submittedName>
</protein>
<evidence type="ECO:0000256" key="7">
    <source>
        <dbReference type="ARBA" id="ARBA00023136"/>
    </source>
</evidence>
<feature type="transmembrane region" description="Helical" evidence="9">
    <location>
        <begin position="16"/>
        <end position="36"/>
    </location>
</feature>
<feature type="transmembrane region" description="Helical" evidence="9">
    <location>
        <begin position="187"/>
        <end position="210"/>
    </location>
</feature>
<comment type="similarity">
    <text evidence="2">Belongs to the CALHM family.</text>
</comment>
<keyword evidence="11" id="KW-1185">Reference proteome</keyword>
<evidence type="ECO:0000256" key="3">
    <source>
        <dbReference type="ARBA" id="ARBA00022448"/>
    </source>
</evidence>
<dbReference type="PANTHER" id="PTHR32261">
    <property type="entry name" value="CALCIUM HOMEOSTASIS MODULATOR PROTEIN"/>
    <property type="match status" value="1"/>
</dbReference>
<evidence type="ECO:0000256" key="1">
    <source>
        <dbReference type="ARBA" id="ARBA00004141"/>
    </source>
</evidence>
<keyword evidence="8" id="KW-0407">Ion channel</keyword>
<dbReference type="AlphaFoldDB" id="A0A8X8BVD7"/>
<dbReference type="Proteomes" id="UP000886611">
    <property type="component" value="Unassembled WGS sequence"/>
</dbReference>
<feature type="transmembrane region" description="Helical" evidence="9">
    <location>
        <begin position="48"/>
        <end position="69"/>
    </location>
</feature>
<dbReference type="Pfam" id="PF14798">
    <property type="entry name" value="Ca_hom_mod"/>
    <property type="match status" value="1"/>
</dbReference>
<evidence type="ECO:0000313" key="10">
    <source>
        <dbReference type="EMBL" id="KAG2468299.1"/>
    </source>
</evidence>
<dbReference type="InterPro" id="IPR029569">
    <property type="entry name" value="CALHM"/>
</dbReference>
<evidence type="ECO:0000256" key="4">
    <source>
        <dbReference type="ARBA" id="ARBA00022692"/>
    </source>
</evidence>
<dbReference type="GO" id="GO:1904669">
    <property type="term" value="P:ATP export"/>
    <property type="evidence" value="ECO:0007669"/>
    <property type="project" value="UniProtKB-ARBA"/>
</dbReference>
<evidence type="ECO:0000256" key="6">
    <source>
        <dbReference type="ARBA" id="ARBA00023065"/>
    </source>
</evidence>
<accession>A0A8X8BVD7</accession>
<feature type="non-terminal residue" evidence="10">
    <location>
        <position position="1"/>
    </location>
</feature>
<dbReference type="OrthoDB" id="9827748at2759"/>
<comment type="caution">
    <text evidence="10">The sequence shown here is derived from an EMBL/GenBank/DDBJ whole genome shotgun (WGS) entry which is preliminary data.</text>
</comment>
<evidence type="ECO:0000256" key="2">
    <source>
        <dbReference type="ARBA" id="ARBA00008497"/>
    </source>
</evidence>
<keyword evidence="4 9" id="KW-0812">Transmembrane</keyword>
<dbReference type="PANTHER" id="PTHR32261:SF5">
    <property type="entry name" value="CALCIUM HOMEOSTASIS MODULATOR PROTEIN 4"/>
    <property type="match status" value="1"/>
</dbReference>
<keyword evidence="6" id="KW-0406">Ion transport</keyword>
<evidence type="ECO:0000256" key="5">
    <source>
        <dbReference type="ARBA" id="ARBA00022989"/>
    </source>
</evidence>
<dbReference type="GO" id="GO:0005261">
    <property type="term" value="F:monoatomic cation channel activity"/>
    <property type="evidence" value="ECO:0007669"/>
    <property type="project" value="TreeGrafter"/>
</dbReference>
<name>A0A8X8BVD7_POLSE</name>
<keyword evidence="5 9" id="KW-1133">Transmembrane helix</keyword>
<evidence type="ECO:0000256" key="9">
    <source>
        <dbReference type="SAM" id="Phobius"/>
    </source>
</evidence>
<sequence length="323" mass="36629">MSFTNVISFLKGKETIIFNALVALVTIGGQQLFSFFAFNCPCKVDRNLFYGLAFMGVPALILLIVGYALNDQTWRLIMGNPSRGRPQEAGTRGALRRYKLVCFVCCKITGRAVVAPITWISVTLLNGAYYACALSEYAVVDQEIVTRLPERARQELLATMPCPRLVPDNLTLVRDEVVRVLMYQSQVAGWILIAIVAVSGFLFVCIARWLSPLSFVHLNYWSRYVDNEQLLMEQTMDQHSKIFASQHIKKFFGFSPENKEVKDIRIPARDDWRLISGADMFNVISEENYHYSLLHSWSDEMSDDGKYLHLDEGICLQPSTSAL</sequence>
<reference evidence="10 11" key="1">
    <citation type="journal article" date="2021" name="Cell">
        <title>Tracing the genetic footprints of vertebrate landing in non-teleost ray-finned fishes.</title>
        <authorList>
            <person name="Bi X."/>
            <person name="Wang K."/>
            <person name="Yang L."/>
            <person name="Pan H."/>
            <person name="Jiang H."/>
            <person name="Wei Q."/>
            <person name="Fang M."/>
            <person name="Yu H."/>
            <person name="Zhu C."/>
            <person name="Cai Y."/>
            <person name="He Y."/>
            <person name="Gan X."/>
            <person name="Zeng H."/>
            <person name="Yu D."/>
            <person name="Zhu Y."/>
            <person name="Jiang H."/>
            <person name="Qiu Q."/>
            <person name="Yang H."/>
            <person name="Zhang Y.E."/>
            <person name="Wang W."/>
            <person name="Zhu M."/>
            <person name="He S."/>
            <person name="Zhang G."/>
        </authorList>
    </citation>
    <scope>NUCLEOTIDE SEQUENCE [LARGE SCALE GENOMIC DNA]</scope>
    <source>
        <strain evidence="10">Bchr_013</strain>
    </source>
</reference>
<keyword evidence="7 9" id="KW-0472">Membrane</keyword>
<evidence type="ECO:0000313" key="11">
    <source>
        <dbReference type="Proteomes" id="UP000886611"/>
    </source>
</evidence>
<proteinExistence type="inferred from homology"/>
<comment type="subcellular location">
    <subcellularLocation>
        <location evidence="1">Membrane</location>
        <topology evidence="1">Multi-pass membrane protein</topology>
    </subcellularLocation>
</comment>
<keyword evidence="3" id="KW-0813">Transport</keyword>
<organism evidence="10 11">
    <name type="scientific">Polypterus senegalus</name>
    <name type="common">Senegal bichir</name>
    <dbReference type="NCBI Taxonomy" id="55291"/>
    <lineage>
        <taxon>Eukaryota</taxon>
        <taxon>Metazoa</taxon>
        <taxon>Chordata</taxon>
        <taxon>Craniata</taxon>
        <taxon>Vertebrata</taxon>
        <taxon>Euteleostomi</taxon>
        <taxon>Actinopterygii</taxon>
        <taxon>Polypteriformes</taxon>
        <taxon>Polypteridae</taxon>
        <taxon>Polypterus</taxon>
    </lineage>
</organism>
<feature type="non-terminal residue" evidence="10">
    <location>
        <position position="323"/>
    </location>
</feature>
<dbReference type="GO" id="GO:0005886">
    <property type="term" value="C:plasma membrane"/>
    <property type="evidence" value="ECO:0007669"/>
    <property type="project" value="TreeGrafter"/>
</dbReference>
<dbReference type="EMBL" id="JAATIS010000485">
    <property type="protein sequence ID" value="KAG2468299.1"/>
    <property type="molecule type" value="Genomic_DNA"/>
</dbReference>
<gene>
    <name evidence="10" type="primary">Calhm4</name>
    <name evidence="10" type="ORF">GTO96_0014798</name>
</gene>
<evidence type="ECO:0000256" key="8">
    <source>
        <dbReference type="ARBA" id="ARBA00023303"/>
    </source>
</evidence>